<accession>A0ABQ7MAB9</accession>
<sequence length="90" mass="9975">MSGAVATMRGLEAWFATPMESWRHGPLDDKKKIVIHQSRVNSGYHTMEAWRHDPGNGGFNLVSSDVGLPCSTPEIAGLGELVKAYNLHWR</sequence>
<comment type="caution">
    <text evidence="1">The sequence shown here is derived from an EMBL/GenBank/DDBJ whole genome shotgun (WGS) entry which is preliminary data.</text>
</comment>
<dbReference type="Proteomes" id="UP000823674">
    <property type="component" value="Chromosome A06"/>
</dbReference>
<keyword evidence="2" id="KW-1185">Reference proteome</keyword>
<evidence type="ECO:0000313" key="2">
    <source>
        <dbReference type="Proteomes" id="UP000823674"/>
    </source>
</evidence>
<evidence type="ECO:0000313" key="1">
    <source>
        <dbReference type="EMBL" id="KAG5395023.1"/>
    </source>
</evidence>
<reference evidence="1 2" key="1">
    <citation type="submission" date="2021-03" db="EMBL/GenBank/DDBJ databases">
        <authorList>
            <person name="King G.J."/>
            <person name="Bancroft I."/>
            <person name="Baten A."/>
            <person name="Bloomfield J."/>
            <person name="Borpatragohain P."/>
            <person name="He Z."/>
            <person name="Irish N."/>
            <person name="Irwin J."/>
            <person name="Liu K."/>
            <person name="Mauleon R.P."/>
            <person name="Moore J."/>
            <person name="Morris R."/>
            <person name="Ostergaard L."/>
            <person name="Wang B."/>
            <person name="Wells R."/>
        </authorList>
    </citation>
    <scope>NUCLEOTIDE SEQUENCE [LARGE SCALE GENOMIC DNA]</scope>
    <source>
        <strain evidence="1">R-o-18</strain>
        <tissue evidence="1">Leaf</tissue>
    </source>
</reference>
<protein>
    <submittedName>
        <fullName evidence="1">Uncharacterized protein</fullName>
    </submittedName>
</protein>
<organism evidence="1 2">
    <name type="scientific">Brassica rapa subsp. trilocularis</name>
    <dbReference type="NCBI Taxonomy" id="1813537"/>
    <lineage>
        <taxon>Eukaryota</taxon>
        <taxon>Viridiplantae</taxon>
        <taxon>Streptophyta</taxon>
        <taxon>Embryophyta</taxon>
        <taxon>Tracheophyta</taxon>
        <taxon>Spermatophyta</taxon>
        <taxon>Magnoliopsida</taxon>
        <taxon>eudicotyledons</taxon>
        <taxon>Gunneridae</taxon>
        <taxon>Pentapetalae</taxon>
        <taxon>rosids</taxon>
        <taxon>malvids</taxon>
        <taxon>Brassicales</taxon>
        <taxon>Brassicaceae</taxon>
        <taxon>Brassiceae</taxon>
        <taxon>Brassica</taxon>
    </lineage>
</organism>
<gene>
    <name evidence="1" type="primary">A06p052320.1_BraROA</name>
    <name evidence="1" type="ORF">IGI04_024986</name>
</gene>
<proteinExistence type="predicted"/>
<name>A0ABQ7MAB9_BRACM</name>
<dbReference type="EMBL" id="JADBGQ010000006">
    <property type="protein sequence ID" value="KAG5395023.1"/>
    <property type="molecule type" value="Genomic_DNA"/>
</dbReference>